<dbReference type="Pfam" id="PF00248">
    <property type="entry name" value="Aldo_ket_red"/>
    <property type="match status" value="1"/>
</dbReference>
<evidence type="ECO:0000259" key="4">
    <source>
        <dbReference type="Pfam" id="PF00248"/>
    </source>
</evidence>
<keyword evidence="6" id="KW-1185">Reference proteome</keyword>
<proteinExistence type="inferred from homology"/>
<dbReference type="InterPro" id="IPR018170">
    <property type="entry name" value="Aldo/ket_reductase_CS"/>
</dbReference>
<dbReference type="InterPro" id="IPR023210">
    <property type="entry name" value="NADP_OxRdtase_dom"/>
</dbReference>
<dbReference type="Gene3D" id="3.20.20.100">
    <property type="entry name" value="NADP-dependent oxidoreductase domain"/>
    <property type="match status" value="1"/>
</dbReference>
<evidence type="ECO:0000256" key="1">
    <source>
        <dbReference type="ARBA" id="ARBA00007905"/>
    </source>
</evidence>
<evidence type="ECO:0000313" key="6">
    <source>
        <dbReference type="Proteomes" id="UP001596407"/>
    </source>
</evidence>
<dbReference type="Proteomes" id="UP001596407">
    <property type="component" value="Unassembled WGS sequence"/>
</dbReference>
<dbReference type="GeneID" id="79304704"/>
<dbReference type="AlphaFoldDB" id="A0ABD5WN54"/>
<protein>
    <submittedName>
        <fullName evidence="5">Aldo/keto reductase</fullName>
    </submittedName>
</protein>
<accession>A0ABD5WN54</accession>
<dbReference type="GO" id="GO:0016616">
    <property type="term" value="F:oxidoreductase activity, acting on the CH-OH group of donors, NAD or NADP as acceptor"/>
    <property type="evidence" value="ECO:0007669"/>
    <property type="project" value="UniProtKB-ARBA"/>
</dbReference>
<evidence type="ECO:0000256" key="3">
    <source>
        <dbReference type="ARBA" id="ARBA00023002"/>
    </source>
</evidence>
<gene>
    <name evidence="5" type="ORF">ACFQJ6_19450</name>
</gene>
<organism evidence="5 6">
    <name type="scientific">Halorussus caseinilyticus</name>
    <dbReference type="NCBI Taxonomy" id="3034025"/>
    <lineage>
        <taxon>Archaea</taxon>
        <taxon>Methanobacteriati</taxon>
        <taxon>Methanobacteriota</taxon>
        <taxon>Stenosarchaea group</taxon>
        <taxon>Halobacteria</taxon>
        <taxon>Halobacteriales</taxon>
        <taxon>Haladaptataceae</taxon>
        <taxon>Halorussus</taxon>
    </lineage>
</organism>
<feature type="domain" description="NADP-dependent oxidoreductase" evidence="4">
    <location>
        <begin position="9"/>
        <end position="252"/>
    </location>
</feature>
<dbReference type="RefSeq" id="WP_276280091.1">
    <property type="nucleotide sequence ID" value="NZ_CP119809.1"/>
</dbReference>
<comment type="similarity">
    <text evidence="1">Belongs to the aldo/keto reductase family.</text>
</comment>
<dbReference type="PANTHER" id="PTHR43827">
    <property type="entry name" value="2,5-DIKETO-D-GLUCONIC ACID REDUCTASE"/>
    <property type="match status" value="1"/>
</dbReference>
<dbReference type="PRINTS" id="PR00069">
    <property type="entry name" value="ALDKETRDTASE"/>
</dbReference>
<name>A0ABD5WN54_9EURY</name>
<dbReference type="InterPro" id="IPR036812">
    <property type="entry name" value="NAD(P)_OxRdtase_dom_sf"/>
</dbReference>
<reference evidence="5 6" key="1">
    <citation type="journal article" date="2019" name="Int. J. Syst. Evol. Microbiol.">
        <title>The Global Catalogue of Microorganisms (GCM) 10K type strain sequencing project: providing services to taxonomists for standard genome sequencing and annotation.</title>
        <authorList>
            <consortium name="The Broad Institute Genomics Platform"/>
            <consortium name="The Broad Institute Genome Sequencing Center for Infectious Disease"/>
            <person name="Wu L."/>
            <person name="Ma J."/>
        </authorList>
    </citation>
    <scope>NUCLEOTIDE SEQUENCE [LARGE SCALE GENOMIC DNA]</scope>
    <source>
        <strain evidence="5 6">DT72</strain>
    </source>
</reference>
<dbReference type="InterPro" id="IPR020471">
    <property type="entry name" value="AKR"/>
</dbReference>
<dbReference type="PROSITE" id="PS00798">
    <property type="entry name" value="ALDOKETO_REDUCTASE_1"/>
    <property type="match status" value="1"/>
</dbReference>
<dbReference type="PANTHER" id="PTHR43827:SF3">
    <property type="entry name" value="NADP-DEPENDENT OXIDOREDUCTASE DOMAIN-CONTAINING PROTEIN"/>
    <property type="match status" value="1"/>
</dbReference>
<comment type="caution">
    <text evidence="5">The sequence shown here is derived from an EMBL/GenBank/DDBJ whole genome shotgun (WGS) entry which is preliminary data.</text>
</comment>
<evidence type="ECO:0000256" key="2">
    <source>
        <dbReference type="ARBA" id="ARBA00022857"/>
    </source>
</evidence>
<keyword evidence="2" id="KW-0521">NADP</keyword>
<dbReference type="PIRSF" id="PIRSF000097">
    <property type="entry name" value="AKR"/>
    <property type="match status" value="1"/>
</dbReference>
<keyword evidence="3" id="KW-0560">Oxidoreductase</keyword>
<sequence length="267" mass="29208">MTRNDLPPIGLGTAGNVGHEQCAETVRMGLEAGYRHVDTAQMYDNEAAVGDGLDAADVPRSEVSVATKVHPENLGYEAVHRSAAESADRLGVDTIDVLYVHWPAGAYHPEETLRAFDELFEEGAIGGVGLCNFTAPLLREALDRLDAPVVAHQVECHPLLPQDRLYAFSRKYDHALVAYAPLAQTMIFDHPAVESIAAERDLTPAQVCLAWLHGREGVVPIPKSTGRDHLEENFASLDVELPPSARQRLDGIEARARVIDPHYAPWK</sequence>
<evidence type="ECO:0000313" key="5">
    <source>
        <dbReference type="EMBL" id="MFC7081941.1"/>
    </source>
</evidence>
<dbReference type="EMBL" id="JBHSZH010000005">
    <property type="protein sequence ID" value="MFC7081941.1"/>
    <property type="molecule type" value="Genomic_DNA"/>
</dbReference>
<dbReference type="SUPFAM" id="SSF51430">
    <property type="entry name" value="NAD(P)-linked oxidoreductase"/>
    <property type="match status" value="1"/>
</dbReference>